<keyword evidence="3" id="KW-1185">Reference proteome</keyword>
<comment type="caution">
    <text evidence="2">The sequence shown here is derived from an EMBL/GenBank/DDBJ whole genome shotgun (WGS) entry which is preliminary data.</text>
</comment>
<dbReference type="AlphaFoldDB" id="A0A821TPL5"/>
<dbReference type="SUPFAM" id="SSF90257">
    <property type="entry name" value="Myosin rod fragments"/>
    <property type="match status" value="1"/>
</dbReference>
<feature type="non-terminal residue" evidence="2">
    <location>
        <position position="1"/>
    </location>
</feature>
<evidence type="ECO:0000256" key="1">
    <source>
        <dbReference type="SAM" id="MobiDB-lite"/>
    </source>
</evidence>
<feature type="non-terminal residue" evidence="2">
    <location>
        <position position="88"/>
    </location>
</feature>
<feature type="compositionally biased region" description="Basic and acidic residues" evidence="1">
    <location>
        <begin position="64"/>
        <end position="88"/>
    </location>
</feature>
<organism evidence="2 3">
    <name type="scientific">Rotaria socialis</name>
    <dbReference type="NCBI Taxonomy" id="392032"/>
    <lineage>
        <taxon>Eukaryota</taxon>
        <taxon>Metazoa</taxon>
        <taxon>Spiralia</taxon>
        <taxon>Gnathifera</taxon>
        <taxon>Rotifera</taxon>
        <taxon>Eurotatoria</taxon>
        <taxon>Bdelloidea</taxon>
        <taxon>Philodinida</taxon>
        <taxon>Philodinidae</taxon>
        <taxon>Rotaria</taxon>
    </lineage>
</organism>
<gene>
    <name evidence="2" type="ORF">UJA718_LOCUS44560</name>
</gene>
<sequence>ARLKNILNVDATDHDDLLEQLIHKMEQYQLLISESERLNNDLTQQKSEQSHLHNELQQLEQQFDDMKDELNRNKQELAQDKQKYENQL</sequence>
<dbReference type="Proteomes" id="UP000663873">
    <property type="component" value="Unassembled WGS sequence"/>
</dbReference>
<feature type="region of interest" description="Disordered" evidence="1">
    <location>
        <begin position="63"/>
        <end position="88"/>
    </location>
</feature>
<accession>A0A821TPL5</accession>
<evidence type="ECO:0000313" key="3">
    <source>
        <dbReference type="Proteomes" id="UP000663873"/>
    </source>
</evidence>
<reference evidence="2" key="1">
    <citation type="submission" date="2021-02" db="EMBL/GenBank/DDBJ databases">
        <authorList>
            <person name="Nowell W R."/>
        </authorList>
    </citation>
    <scope>NUCLEOTIDE SEQUENCE</scope>
</reference>
<name>A0A821TPL5_9BILA</name>
<evidence type="ECO:0000313" key="2">
    <source>
        <dbReference type="EMBL" id="CAF4877721.1"/>
    </source>
</evidence>
<dbReference type="EMBL" id="CAJOBP010069412">
    <property type="protein sequence ID" value="CAF4877721.1"/>
    <property type="molecule type" value="Genomic_DNA"/>
</dbReference>
<proteinExistence type="predicted"/>
<protein>
    <submittedName>
        <fullName evidence="2">Uncharacterized protein</fullName>
    </submittedName>
</protein>